<dbReference type="CDD" id="cd16320">
    <property type="entry name" value="MraZ_N"/>
    <property type="match status" value="1"/>
</dbReference>
<dbReference type="GO" id="GO:0005737">
    <property type="term" value="C:cytoplasm"/>
    <property type="evidence" value="ECO:0007669"/>
    <property type="project" value="UniProtKB-UniRule"/>
</dbReference>
<accession>A0A517YYT5</accession>
<feature type="domain" description="SpoVT-AbrB" evidence="8">
    <location>
        <begin position="91"/>
        <end position="134"/>
    </location>
</feature>
<comment type="similarity">
    <text evidence="7">Belongs to the MraZ family.</text>
</comment>
<dbReference type="InterPro" id="IPR038619">
    <property type="entry name" value="MraZ_sf"/>
</dbReference>
<evidence type="ECO:0000256" key="2">
    <source>
        <dbReference type="ARBA" id="ARBA00022490"/>
    </source>
</evidence>
<dbReference type="InterPro" id="IPR020603">
    <property type="entry name" value="MraZ_dom"/>
</dbReference>
<dbReference type="RefSeq" id="WP_200761365.1">
    <property type="nucleotide sequence ID" value="NZ_CP036425.1"/>
</dbReference>
<dbReference type="GO" id="GO:0000976">
    <property type="term" value="F:transcription cis-regulatory region binding"/>
    <property type="evidence" value="ECO:0007669"/>
    <property type="project" value="TreeGrafter"/>
</dbReference>
<evidence type="ECO:0000256" key="1">
    <source>
        <dbReference type="ARBA" id="ARBA00013860"/>
    </source>
</evidence>
<evidence type="ECO:0000256" key="6">
    <source>
        <dbReference type="ARBA" id="ARBA00023163"/>
    </source>
</evidence>
<keyword evidence="4 7" id="KW-0805">Transcription regulation</keyword>
<keyword evidence="2 7" id="KW-0963">Cytoplasm</keyword>
<comment type="subcellular location">
    <subcellularLocation>
        <location evidence="7">Cytoplasm</location>
        <location evidence="7">Nucleoid</location>
    </subcellularLocation>
</comment>
<dbReference type="PANTHER" id="PTHR34701:SF1">
    <property type="entry name" value="TRANSCRIPTIONAL REGULATOR MRAZ"/>
    <property type="match status" value="1"/>
</dbReference>
<dbReference type="InterPro" id="IPR035642">
    <property type="entry name" value="MraZ_N"/>
</dbReference>
<proteinExistence type="inferred from homology"/>
<dbReference type="SUPFAM" id="SSF89447">
    <property type="entry name" value="AbrB/MazE/MraZ-like"/>
    <property type="match status" value="1"/>
</dbReference>
<dbReference type="GO" id="GO:2000143">
    <property type="term" value="P:negative regulation of DNA-templated transcription initiation"/>
    <property type="evidence" value="ECO:0007669"/>
    <property type="project" value="TreeGrafter"/>
</dbReference>
<comment type="subunit">
    <text evidence="7">Forms oligomers.</text>
</comment>
<dbReference type="Gene3D" id="3.40.1550.20">
    <property type="entry name" value="Transcriptional regulator MraZ domain"/>
    <property type="match status" value="1"/>
</dbReference>
<dbReference type="PANTHER" id="PTHR34701">
    <property type="entry name" value="TRANSCRIPTIONAL REGULATOR MRAZ"/>
    <property type="match status" value="1"/>
</dbReference>
<keyword evidence="6 7" id="KW-0804">Transcription</keyword>
<dbReference type="GO" id="GO:0003700">
    <property type="term" value="F:DNA-binding transcription factor activity"/>
    <property type="evidence" value="ECO:0007669"/>
    <property type="project" value="UniProtKB-UniRule"/>
</dbReference>
<evidence type="ECO:0000313" key="10">
    <source>
        <dbReference type="Proteomes" id="UP000317369"/>
    </source>
</evidence>
<keyword evidence="3" id="KW-0677">Repeat</keyword>
<evidence type="ECO:0000256" key="7">
    <source>
        <dbReference type="HAMAP-Rule" id="MF_01008"/>
    </source>
</evidence>
<sequence length="159" mass="17943">MVFTGTYEHSIDAKNRLAIPAPIRAQIQRAAGAGEGDAIALFVIPGELDPEGGSLSIYTESDFEKRAQQLDDSELDADQLLEYERILFSLATRVEIDKQGRVRLPESLIKRANLPSDIVLLGVKDHLEVHSREAWLKRLEERLAQNPALLTNPRRMMRR</sequence>
<reference evidence="9 10" key="1">
    <citation type="submission" date="2019-02" db="EMBL/GenBank/DDBJ databases">
        <title>Deep-cultivation of Planctomycetes and their phenomic and genomic characterization uncovers novel biology.</title>
        <authorList>
            <person name="Wiegand S."/>
            <person name="Jogler M."/>
            <person name="Boedeker C."/>
            <person name="Pinto D."/>
            <person name="Vollmers J."/>
            <person name="Rivas-Marin E."/>
            <person name="Kohn T."/>
            <person name="Peeters S.H."/>
            <person name="Heuer A."/>
            <person name="Rast P."/>
            <person name="Oberbeckmann S."/>
            <person name="Bunk B."/>
            <person name="Jeske O."/>
            <person name="Meyerdierks A."/>
            <person name="Storesund J.E."/>
            <person name="Kallscheuer N."/>
            <person name="Luecker S."/>
            <person name="Lage O.M."/>
            <person name="Pohl T."/>
            <person name="Merkel B.J."/>
            <person name="Hornburger P."/>
            <person name="Mueller R.-W."/>
            <person name="Bruemmer F."/>
            <person name="Labrenz M."/>
            <person name="Spormann A.M."/>
            <person name="Op den Camp H."/>
            <person name="Overmann J."/>
            <person name="Amann R."/>
            <person name="Jetten M.S.M."/>
            <person name="Mascher T."/>
            <person name="Medema M.H."/>
            <person name="Devos D.P."/>
            <person name="Kaster A.-K."/>
            <person name="Ovreas L."/>
            <person name="Rohde M."/>
            <person name="Galperin M.Y."/>
            <person name="Jogler C."/>
        </authorList>
    </citation>
    <scope>NUCLEOTIDE SEQUENCE [LARGE SCALE GENOMIC DNA]</scope>
    <source>
        <strain evidence="9 10">KS4</strain>
    </source>
</reference>
<evidence type="ECO:0000259" key="8">
    <source>
        <dbReference type="PROSITE" id="PS51740"/>
    </source>
</evidence>
<evidence type="ECO:0000313" key="9">
    <source>
        <dbReference type="EMBL" id="QDU35376.1"/>
    </source>
</evidence>
<evidence type="ECO:0000256" key="4">
    <source>
        <dbReference type="ARBA" id="ARBA00023015"/>
    </source>
</evidence>
<dbReference type="Proteomes" id="UP000317369">
    <property type="component" value="Chromosome"/>
</dbReference>
<dbReference type="PROSITE" id="PS51740">
    <property type="entry name" value="SPOVT_ABRB"/>
    <property type="match status" value="2"/>
</dbReference>
<protein>
    <recommendedName>
        <fullName evidence="1 7">Transcriptional regulator MraZ</fullName>
    </recommendedName>
</protein>
<dbReference type="HAMAP" id="MF_01008">
    <property type="entry name" value="MraZ"/>
    <property type="match status" value="1"/>
</dbReference>
<dbReference type="InterPro" id="IPR035644">
    <property type="entry name" value="MraZ_C"/>
</dbReference>
<dbReference type="CDD" id="cd16321">
    <property type="entry name" value="MraZ_C"/>
    <property type="match status" value="1"/>
</dbReference>
<dbReference type="Pfam" id="PF02381">
    <property type="entry name" value="MraZ"/>
    <property type="match status" value="1"/>
</dbReference>
<keyword evidence="5 7" id="KW-0238">DNA-binding</keyword>
<dbReference type="GO" id="GO:0009295">
    <property type="term" value="C:nucleoid"/>
    <property type="evidence" value="ECO:0007669"/>
    <property type="project" value="UniProtKB-SubCell"/>
</dbReference>
<feature type="domain" description="SpoVT-AbrB" evidence="8">
    <location>
        <begin position="6"/>
        <end position="62"/>
    </location>
</feature>
<evidence type="ECO:0000256" key="3">
    <source>
        <dbReference type="ARBA" id="ARBA00022737"/>
    </source>
</evidence>
<keyword evidence="10" id="KW-1185">Reference proteome</keyword>
<dbReference type="InterPro" id="IPR003444">
    <property type="entry name" value="MraZ"/>
</dbReference>
<dbReference type="InterPro" id="IPR037914">
    <property type="entry name" value="SpoVT-AbrB_sf"/>
</dbReference>
<dbReference type="AlphaFoldDB" id="A0A517YYT5"/>
<dbReference type="InterPro" id="IPR007159">
    <property type="entry name" value="SpoVT-AbrB_dom"/>
</dbReference>
<name>A0A517YYT5_9BACT</name>
<organism evidence="9 10">
    <name type="scientific">Poriferisphaera corsica</name>
    <dbReference type="NCBI Taxonomy" id="2528020"/>
    <lineage>
        <taxon>Bacteria</taxon>
        <taxon>Pseudomonadati</taxon>
        <taxon>Planctomycetota</taxon>
        <taxon>Phycisphaerae</taxon>
        <taxon>Phycisphaerales</taxon>
        <taxon>Phycisphaeraceae</taxon>
        <taxon>Poriferisphaera</taxon>
    </lineage>
</organism>
<gene>
    <name evidence="7 9" type="primary">mraZ</name>
    <name evidence="9" type="ORF">KS4_34570</name>
</gene>
<evidence type="ECO:0000256" key="5">
    <source>
        <dbReference type="ARBA" id="ARBA00023125"/>
    </source>
</evidence>
<dbReference type="KEGG" id="pcor:KS4_34570"/>
<dbReference type="EMBL" id="CP036425">
    <property type="protein sequence ID" value="QDU35376.1"/>
    <property type="molecule type" value="Genomic_DNA"/>
</dbReference>